<feature type="transmembrane region" description="Helical" evidence="7">
    <location>
        <begin position="89"/>
        <end position="106"/>
    </location>
</feature>
<protein>
    <submittedName>
        <fullName evidence="9">Protein-disulfide reductase</fullName>
    </submittedName>
</protein>
<evidence type="ECO:0000256" key="6">
    <source>
        <dbReference type="ARBA" id="ARBA00023136"/>
    </source>
</evidence>
<keyword evidence="5 7" id="KW-1133">Transmembrane helix</keyword>
<dbReference type="PANTHER" id="PTHR32234">
    <property type="entry name" value="THIOL:DISULFIDE INTERCHANGE PROTEIN DSBD"/>
    <property type="match status" value="1"/>
</dbReference>
<comment type="subcellular location">
    <subcellularLocation>
        <location evidence="1">Cell membrane</location>
        <topology evidence="1">Multi-pass membrane protein</topology>
    </subcellularLocation>
</comment>
<dbReference type="PANTHER" id="PTHR32234:SF3">
    <property type="entry name" value="SUPPRESSION OF COPPER SENSITIVITY PROTEIN"/>
    <property type="match status" value="1"/>
</dbReference>
<dbReference type="Proteomes" id="UP000748752">
    <property type="component" value="Unassembled WGS sequence"/>
</dbReference>
<feature type="transmembrane region" description="Helical" evidence="7">
    <location>
        <begin position="142"/>
        <end position="161"/>
    </location>
</feature>
<dbReference type="RefSeq" id="WP_200242139.1">
    <property type="nucleotide sequence ID" value="NZ_NRRV01000090.1"/>
</dbReference>
<dbReference type="InterPro" id="IPR013766">
    <property type="entry name" value="Thioredoxin_domain"/>
</dbReference>
<dbReference type="SUPFAM" id="SSF52833">
    <property type="entry name" value="Thioredoxin-like"/>
    <property type="match status" value="1"/>
</dbReference>
<proteinExistence type="predicted"/>
<gene>
    <name evidence="9" type="ORF">CKO31_22750</name>
</gene>
<evidence type="ECO:0000259" key="8">
    <source>
        <dbReference type="PROSITE" id="PS51352"/>
    </source>
</evidence>
<dbReference type="InterPro" id="IPR003834">
    <property type="entry name" value="Cyt_c_assmbl_TM_dom"/>
</dbReference>
<evidence type="ECO:0000313" key="10">
    <source>
        <dbReference type="Proteomes" id="UP000748752"/>
    </source>
</evidence>
<keyword evidence="10" id="KW-1185">Reference proteome</keyword>
<feature type="transmembrane region" description="Helical" evidence="7">
    <location>
        <begin position="112"/>
        <end position="130"/>
    </location>
</feature>
<accession>A0ABS1CNI8</accession>
<organism evidence="9 10">
    <name type="scientific">Thiohalocapsa halophila</name>
    <dbReference type="NCBI Taxonomy" id="69359"/>
    <lineage>
        <taxon>Bacteria</taxon>
        <taxon>Pseudomonadati</taxon>
        <taxon>Pseudomonadota</taxon>
        <taxon>Gammaproteobacteria</taxon>
        <taxon>Chromatiales</taxon>
        <taxon>Chromatiaceae</taxon>
        <taxon>Thiohalocapsa</taxon>
    </lineage>
</organism>
<keyword evidence="3 7" id="KW-0812">Transmembrane</keyword>
<keyword evidence="6 7" id="KW-0472">Membrane</keyword>
<dbReference type="Pfam" id="PF13899">
    <property type="entry name" value="Thioredoxin_7"/>
    <property type="match status" value="1"/>
</dbReference>
<evidence type="ECO:0000256" key="4">
    <source>
        <dbReference type="ARBA" id="ARBA00022748"/>
    </source>
</evidence>
<evidence type="ECO:0000256" key="5">
    <source>
        <dbReference type="ARBA" id="ARBA00022989"/>
    </source>
</evidence>
<dbReference type="EMBL" id="NRRV01000090">
    <property type="protein sequence ID" value="MBK1633512.1"/>
    <property type="molecule type" value="Genomic_DNA"/>
</dbReference>
<dbReference type="Gene3D" id="3.40.30.10">
    <property type="entry name" value="Glutaredoxin"/>
    <property type="match status" value="1"/>
</dbReference>
<dbReference type="InterPro" id="IPR035671">
    <property type="entry name" value="DsbD_gamma"/>
</dbReference>
<evidence type="ECO:0000256" key="2">
    <source>
        <dbReference type="ARBA" id="ARBA00022475"/>
    </source>
</evidence>
<keyword evidence="2" id="KW-1003">Cell membrane</keyword>
<evidence type="ECO:0000256" key="7">
    <source>
        <dbReference type="SAM" id="Phobius"/>
    </source>
</evidence>
<comment type="caution">
    <text evidence="9">The sequence shown here is derived from an EMBL/GenBank/DDBJ whole genome shotgun (WGS) entry which is preliminary data.</text>
</comment>
<dbReference type="CDD" id="cd02953">
    <property type="entry name" value="DsbDgamma"/>
    <property type="match status" value="1"/>
</dbReference>
<evidence type="ECO:0000256" key="3">
    <source>
        <dbReference type="ARBA" id="ARBA00022692"/>
    </source>
</evidence>
<feature type="transmembrane region" description="Helical" evidence="7">
    <location>
        <begin position="47"/>
        <end position="68"/>
    </location>
</feature>
<sequence>GRGGVGHAEGHLGAFVTGALAALVAAPCTAPFMGAALGYAMTVPWPAALAIVLALGLGMALPFLLLALSPGLARRLPRPGPWMETLKQALAFPMFATAAWLLWVLAVQTGPGGLAAALTGMLVLAFALWVQERTRYARSPWPRVGVGAAALGLGVALWLGLGLTGREPAPPALAADAEGAGAAAAMPAEPYSAGRLAAARADGRPVFVNMTAAWCITCLVNERVALSRAAVARAFAERGVLYLKGDWTNRDPAITDYLAGFGRNGVPIYVFYPPDGEPRVLPQVLTETTVLRQIGAG</sequence>
<dbReference type="PROSITE" id="PS51352">
    <property type="entry name" value="THIOREDOXIN_2"/>
    <property type="match status" value="1"/>
</dbReference>
<feature type="domain" description="Thioredoxin" evidence="8">
    <location>
        <begin position="163"/>
        <end position="297"/>
    </location>
</feature>
<dbReference type="InterPro" id="IPR036249">
    <property type="entry name" value="Thioredoxin-like_sf"/>
</dbReference>
<reference evidence="9 10" key="1">
    <citation type="journal article" date="2020" name="Microorganisms">
        <title>Osmotic Adaptation and Compatible Solute Biosynthesis of Phototrophic Bacteria as Revealed from Genome Analyses.</title>
        <authorList>
            <person name="Imhoff J.F."/>
            <person name="Rahn T."/>
            <person name="Kunzel S."/>
            <person name="Keller A."/>
            <person name="Neulinger S.C."/>
        </authorList>
    </citation>
    <scope>NUCLEOTIDE SEQUENCE [LARGE SCALE GENOMIC DNA]</scope>
    <source>
        <strain evidence="9 10">DSM 6210</strain>
    </source>
</reference>
<evidence type="ECO:0000313" key="9">
    <source>
        <dbReference type="EMBL" id="MBK1633512.1"/>
    </source>
</evidence>
<evidence type="ECO:0000256" key="1">
    <source>
        <dbReference type="ARBA" id="ARBA00004651"/>
    </source>
</evidence>
<dbReference type="Pfam" id="PF02683">
    <property type="entry name" value="DsbD_TM"/>
    <property type="match status" value="1"/>
</dbReference>
<feature type="transmembrane region" description="Helical" evidence="7">
    <location>
        <begin position="12"/>
        <end position="41"/>
    </location>
</feature>
<keyword evidence="4" id="KW-0201">Cytochrome c-type biogenesis</keyword>
<feature type="non-terminal residue" evidence="9">
    <location>
        <position position="1"/>
    </location>
</feature>
<name>A0ABS1CNI8_9GAMM</name>